<dbReference type="InterPro" id="IPR012767">
    <property type="entry name" value="Trehalose_TreY"/>
</dbReference>
<organism evidence="2 3">
    <name type="scientific">Gordonia cholesterolivorans</name>
    <dbReference type="NCBI Taxonomy" id="559625"/>
    <lineage>
        <taxon>Bacteria</taxon>
        <taxon>Bacillati</taxon>
        <taxon>Actinomycetota</taxon>
        <taxon>Actinomycetes</taxon>
        <taxon>Mycobacteriales</taxon>
        <taxon>Gordoniaceae</taxon>
        <taxon>Gordonia</taxon>
    </lineage>
</organism>
<gene>
    <name evidence="2" type="primary">treY</name>
    <name evidence="2" type="ORF">GCM10009855_19530</name>
</gene>
<dbReference type="Gene3D" id="1.10.10.470">
    <property type="entry name" value="Maltooligosyl trehalose synthase, domain 4"/>
    <property type="match status" value="1"/>
</dbReference>
<proteinExistence type="predicted"/>
<keyword evidence="3" id="KW-1185">Reference proteome</keyword>
<dbReference type="Gene3D" id="3.20.20.80">
    <property type="entry name" value="Glycosidases"/>
    <property type="match status" value="2"/>
</dbReference>
<sequence length="771" mass="84135">MAGTPADPVATYRIQLTPDFTFAEVAGILPHLCELGVSHLYLSPVLEAMPGSRHGYDWCPPGRISGVLGGPDGYRLLREHARALGLGVILDIVPNHVGIADPDHNPWWSDVLVNGLDSRYAEYFDLDTEAAGGIVNLPYLGRDEDLADLRLDERGRLVLGTLAVPTAPGTASPGDDPHAVHARQRYRLVRHDSRRIGYRRFLAVNGLAALRQEVPEVYDATHSWLRELIADDLVDGVRVDHVDGLRDPAGYLRRLRADLGDHRLLYIEKGLAIGERLDPALPVDGTTGYDQLRLIEARFTAPTGMVELDETFKSVSGVPGGGELGALARALRQTVLVDLFPDRLQRVGDLLCRRAPHVRAHLVQQAAALMICSASVARPDYPSLRSTVLADIERLRDASPILSPGFDVLRDAFHDPDYAPEAVARLGEAAVAVYGKATEDIGFHRTARLVSTQELGCNPRVPAVNRNDFHARMTERAAHWPRALTALSTHDTKRSEDVRARIAVIAQTPQRWRILVDELQRIAPPPDPVMCYFLLQNVVGVWPDEGRPDADLARRLAEFARKSMRENGIVSSWTDVDDAAESAVQQWLTSLQHGFAAELIAAFVALIADAGRAESISRKALSLLLPGVGDVYQGTEWWDHSLTDPDNRRPVDYGQRLDHPKLQAVRTALAVRRRHPGAFAPGSDFIDVPARGVCASHIVSFARGRDGEPQVVLVAVRLALMFTGAETRAAAQVELPAGTWRDAVTGAVFTGTVGADVLLGDGPLAVLEPAD</sequence>
<dbReference type="Gene3D" id="1.10.150.200">
    <property type="entry name" value="Maltooligosyl trehalose synthase, domain 3"/>
    <property type="match status" value="2"/>
</dbReference>
<dbReference type="Pfam" id="PF00128">
    <property type="entry name" value="Alpha-amylase"/>
    <property type="match status" value="1"/>
</dbReference>
<dbReference type="CDD" id="cd11336">
    <property type="entry name" value="AmyAc_MTSase"/>
    <property type="match status" value="1"/>
</dbReference>
<dbReference type="PANTHER" id="PTHR10357:SF216">
    <property type="entry name" value="MALTOOLIGOSYL TREHALOSE SYNTHASE-RELATED"/>
    <property type="match status" value="1"/>
</dbReference>
<reference evidence="3" key="1">
    <citation type="journal article" date="2019" name="Int. J. Syst. Evol. Microbiol.">
        <title>The Global Catalogue of Microorganisms (GCM) 10K type strain sequencing project: providing services to taxonomists for standard genome sequencing and annotation.</title>
        <authorList>
            <consortium name="The Broad Institute Genomics Platform"/>
            <consortium name="The Broad Institute Genome Sequencing Center for Infectious Disease"/>
            <person name="Wu L."/>
            <person name="Ma J."/>
        </authorList>
    </citation>
    <scope>NUCLEOTIDE SEQUENCE [LARGE SCALE GENOMIC DNA]</scope>
    <source>
        <strain evidence="3">JCM 16227</strain>
    </source>
</reference>
<accession>A0ABP5UHP8</accession>
<feature type="domain" description="Glycosyl hydrolase family 13 catalytic" evidence="1">
    <location>
        <begin position="15"/>
        <end position="672"/>
    </location>
</feature>
<evidence type="ECO:0000313" key="3">
    <source>
        <dbReference type="Proteomes" id="UP001501170"/>
    </source>
</evidence>
<dbReference type="RefSeq" id="WP_062366740.1">
    <property type="nucleotide sequence ID" value="NZ_BAAARB010000008.1"/>
</dbReference>
<dbReference type="SUPFAM" id="SSF51445">
    <property type="entry name" value="(Trans)glycosidases"/>
    <property type="match status" value="1"/>
</dbReference>
<protein>
    <submittedName>
        <fullName evidence="2">Malto-oligosyltrehalose synthase</fullName>
    </submittedName>
</protein>
<dbReference type="EMBL" id="BAAARB010000008">
    <property type="protein sequence ID" value="GAA2379511.1"/>
    <property type="molecule type" value="Genomic_DNA"/>
</dbReference>
<evidence type="ECO:0000259" key="1">
    <source>
        <dbReference type="SMART" id="SM00642"/>
    </source>
</evidence>
<dbReference type="NCBIfam" id="TIGR02401">
    <property type="entry name" value="trehalose_TreY"/>
    <property type="match status" value="1"/>
</dbReference>
<dbReference type="Proteomes" id="UP001501170">
    <property type="component" value="Unassembled WGS sequence"/>
</dbReference>
<comment type="caution">
    <text evidence="2">The sequence shown here is derived from an EMBL/GenBank/DDBJ whole genome shotgun (WGS) entry which is preliminary data.</text>
</comment>
<dbReference type="InterPro" id="IPR013797">
    <property type="entry name" value="Maltooligo_trehalose_synth_4"/>
</dbReference>
<dbReference type="Gene3D" id="3.30.1590.10">
    <property type="entry name" value="Maltooligosyl trehalose synthase, domain 2"/>
    <property type="match status" value="1"/>
</dbReference>
<dbReference type="InterPro" id="IPR017853">
    <property type="entry name" value="GH"/>
</dbReference>
<name>A0ABP5UHP8_9ACTN</name>
<dbReference type="PANTHER" id="PTHR10357">
    <property type="entry name" value="ALPHA-AMYLASE FAMILY MEMBER"/>
    <property type="match status" value="1"/>
</dbReference>
<evidence type="ECO:0000313" key="2">
    <source>
        <dbReference type="EMBL" id="GAA2379511.1"/>
    </source>
</evidence>
<dbReference type="InterPro" id="IPR006047">
    <property type="entry name" value="GH13_cat_dom"/>
</dbReference>
<dbReference type="SMART" id="SM00642">
    <property type="entry name" value="Aamy"/>
    <property type="match status" value="1"/>
</dbReference>